<sequence length="535" mass="58217">MPDETIARLHAAKAAVPSLPPSSEPRWLQSPWLWLVAMLLAALPLVLPPVAPLTDLGGHLGHYAVQVDHGRSADLARWYSFHWNLIPNLGVDILMEGLAPLLGLEPALRAVTVGIPVLQVLGILCLARSVQGRITPLALFALPLAYCYPVQFGFLNFALGQALATLALALWICMGRRGWIAARWVVFVPLSCALWVCHLVAWVLLGVFAGMDELAHRWSPRDWAAGGLRALLWAGLRAGLATSCLVAPQVLRIVWPLPASGHGPTEDFFNPALKITYLLMPLRDRWLVWDVAGALLLLGLVWWSLRRGEQCARSLGLWWGCGVLAVAYVLLPATLIGASLVDMRLVPFVLIVALVAATPRYAGKGWLSWSGLAGLGLGFAIARLLGNSLSLWLAGQAMAADLAALDTVPRGSRVASLVVETCTVSILPWRRERRTHLGGYAIARRHAFSNEQWMVPGGHLLQVHAPLAGSFATDDSEFAKLDGCDKPNTISRRLAELPRAAFDYVWIIDTDRVRPVAGAVAVRRTPGSVLYRIVR</sequence>
<dbReference type="Proteomes" id="UP001595683">
    <property type="component" value="Unassembled WGS sequence"/>
</dbReference>
<name>A0ABV7V552_9SPHN</name>
<feature type="transmembrane region" description="Helical" evidence="1">
    <location>
        <begin position="345"/>
        <end position="362"/>
    </location>
</feature>
<feature type="transmembrane region" description="Helical" evidence="1">
    <location>
        <begin position="32"/>
        <end position="51"/>
    </location>
</feature>
<feature type="transmembrane region" description="Helical" evidence="1">
    <location>
        <begin position="157"/>
        <end position="174"/>
    </location>
</feature>
<feature type="transmembrane region" description="Helical" evidence="1">
    <location>
        <begin position="368"/>
        <end position="386"/>
    </location>
</feature>
<keyword evidence="1" id="KW-0472">Membrane</keyword>
<evidence type="ECO:0000313" key="2">
    <source>
        <dbReference type="EMBL" id="MFC3672521.1"/>
    </source>
</evidence>
<dbReference type="EMBL" id="JBHRYE010000022">
    <property type="protein sequence ID" value="MFC3672521.1"/>
    <property type="molecule type" value="Genomic_DNA"/>
</dbReference>
<proteinExistence type="predicted"/>
<protein>
    <recommendedName>
        <fullName evidence="4">Glycosyltransferase RgtA/B/C/D-like domain-containing protein</fullName>
    </recommendedName>
</protein>
<evidence type="ECO:0000256" key="1">
    <source>
        <dbReference type="SAM" id="Phobius"/>
    </source>
</evidence>
<gene>
    <name evidence="2" type="ORF">ACFOOT_13945</name>
</gene>
<dbReference type="RefSeq" id="WP_191323513.1">
    <property type="nucleotide sequence ID" value="NZ_BMZP01000004.1"/>
</dbReference>
<evidence type="ECO:0000313" key="3">
    <source>
        <dbReference type="Proteomes" id="UP001595683"/>
    </source>
</evidence>
<feature type="transmembrane region" description="Helical" evidence="1">
    <location>
        <begin position="186"/>
        <end position="210"/>
    </location>
</feature>
<feature type="transmembrane region" description="Helical" evidence="1">
    <location>
        <begin position="317"/>
        <end position="338"/>
    </location>
</feature>
<comment type="caution">
    <text evidence="2">The sequence shown here is derived from an EMBL/GenBank/DDBJ whole genome shotgun (WGS) entry which is preliminary data.</text>
</comment>
<evidence type="ECO:0008006" key="4">
    <source>
        <dbReference type="Google" id="ProtNLM"/>
    </source>
</evidence>
<keyword evidence="1" id="KW-1133">Transmembrane helix</keyword>
<keyword evidence="3" id="KW-1185">Reference proteome</keyword>
<keyword evidence="1" id="KW-0812">Transmembrane</keyword>
<organism evidence="2 3">
    <name type="scientific">Novosphingobium pokkalii</name>
    <dbReference type="NCBI Taxonomy" id="1770194"/>
    <lineage>
        <taxon>Bacteria</taxon>
        <taxon>Pseudomonadati</taxon>
        <taxon>Pseudomonadota</taxon>
        <taxon>Alphaproteobacteria</taxon>
        <taxon>Sphingomonadales</taxon>
        <taxon>Sphingomonadaceae</taxon>
        <taxon>Novosphingobium</taxon>
    </lineage>
</organism>
<reference evidence="3" key="1">
    <citation type="journal article" date="2019" name="Int. J. Syst. Evol. Microbiol.">
        <title>The Global Catalogue of Microorganisms (GCM) 10K type strain sequencing project: providing services to taxonomists for standard genome sequencing and annotation.</title>
        <authorList>
            <consortium name="The Broad Institute Genomics Platform"/>
            <consortium name="The Broad Institute Genome Sequencing Center for Infectious Disease"/>
            <person name="Wu L."/>
            <person name="Ma J."/>
        </authorList>
    </citation>
    <scope>NUCLEOTIDE SEQUENCE [LARGE SCALE GENOMIC DNA]</scope>
    <source>
        <strain evidence="3">KCTC 42224</strain>
    </source>
</reference>
<feature type="transmembrane region" description="Helical" evidence="1">
    <location>
        <begin position="286"/>
        <end position="305"/>
    </location>
</feature>
<accession>A0ABV7V552</accession>